<dbReference type="InterPro" id="IPR036282">
    <property type="entry name" value="Glutathione-S-Trfase_C_sf"/>
</dbReference>
<dbReference type="SUPFAM" id="SSF52833">
    <property type="entry name" value="Thioredoxin-like"/>
    <property type="match status" value="1"/>
</dbReference>
<dbReference type="SFLD" id="SFLDS00019">
    <property type="entry name" value="Glutathione_Transferase_(cytos"/>
    <property type="match status" value="1"/>
</dbReference>
<feature type="compositionally biased region" description="Polar residues" evidence="2">
    <location>
        <begin position="70"/>
        <end position="86"/>
    </location>
</feature>
<name>A0A9P9BEM6_9PEZI</name>
<evidence type="ECO:0000256" key="1">
    <source>
        <dbReference type="ARBA" id="ARBA00007409"/>
    </source>
</evidence>
<comment type="similarity">
    <text evidence="1">Belongs to the GST superfamily.</text>
</comment>
<comment type="caution">
    <text evidence="5">The sequence shown here is derived from an EMBL/GenBank/DDBJ whole genome shotgun (WGS) entry which is preliminary data.</text>
</comment>
<dbReference type="Gene3D" id="1.20.1050.10">
    <property type="match status" value="1"/>
</dbReference>
<dbReference type="PANTHER" id="PTHR44051:SF6">
    <property type="entry name" value="GLUTATHIONE S-TRANSFERASE II"/>
    <property type="match status" value="1"/>
</dbReference>
<dbReference type="Pfam" id="PF13409">
    <property type="entry name" value="GST_N_2"/>
    <property type="match status" value="1"/>
</dbReference>
<evidence type="ECO:0000259" key="3">
    <source>
        <dbReference type="PROSITE" id="PS50404"/>
    </source>
</evidence>
<feature type="region of interest" description="Disordered" evidence="2">
    <location>
        <begin position="327"/>
        <end position="363"/>
    </location>
</feature>
<dbReference type="InterPro" id="IPR004046">
    <property type="entry name" value="GST_C"/>
</dbReference>
<dbReference type="Gene3D" id="3.40.30.10">
    <property type="entry name" value="Glutaredoxin"/>
    <property type="match status" value="1"/>
</dbReference>
<feature type="region of interest" description="Disordered" evidence="2">
    <location>
        <begin position="1"/>
        <end position="24"/>
    </location>
</feature>
<dbReference type="InterPro" id="IPR004045">
    <property type="entry name" value="Glutathione_S-Trfase_N"/>
</dbReference>
<dbReference type="Proteomes" id="UP000756346">
    <property type="component" value="Unassembled WGS sequence"/>
</dbReference>
<reference evidence="5" key="1">
    <citation type="journal article" date="2021" name="Nat. Commun.">
        <title>Genetic determinants of endophytism in the Arabidopsis root mycobiome.</title>
        <authorList>
            <person name="Mesny F."/>
            <person name="Miyauchi S."/>
            <person name="Thiergart T."/>
            <person name="Pickel B."/>
            <person name="Atanasova L."/>
            <person name="Karlsson M."/>
            <person name="Huettel B."/>
            <person name="Barry K.W."/>
            <person name="Haridas S."/>
            <person name="Chen C."/>
            <person name="Bauer D."/>
            <person name="Andreopoulos W."/>
            <person name="Pangilinan J."/>
            <person name="LaButti K."/>
            <person name="Riley R."/>
            <person name="Lipzen A."/>
            <person name="Clum A."/>
            <person name="Drula E."/>
            <person name="Henrissat B."/>
            <person name="Kohler A."/>
            <person name="Grigoriev I.V."/>
            <person name="Martin F.M."/>
            <person name="Hacquard S."/>
        </authorList>
    </citation>
    <scope>NUCLEOTIDE SEQUENCE</scope>
    <source>
        <strain evidence="5">MPI-CAGE-CH-0230</strain>
    </source>
</reference>
<feature type="compositionally biased region" description="Low complexity" evidence="2">
    <location>
        <begin position="1"/>
        <end position="20"/>
    </location>
</feature>
<dbReference type="Pfam" id="PF00043">
    <property type="entry name" value="GST_C"/>
    <property type="match status" value="1"/>
</dbReference>
<evidence type="ECO:0000313" key="5">
    <source>
        <dbReference type="EMBL" id="KAH7007890.1"/>
    </source>
</evidence>
<dbReference type="CDD" id="cd03048">
    <property type="entry name" value="GST_N_Ure2p_like"/>
    <property type="match status" value="1"/>
</dbReference>
<dbReference type="InterPro" id="IPR040079">
    <property type="entry name" value="Glutathione_S-Trfase"/>
</dbReference>
<keyword evidence="6" id="KW-1185">Reference proteome</keyword>
<dbReference type="EMBL" id="JAGTJQ010000022">
    <property type="protein sequence ID" value="KAH7007890.1"/>
    <property type="molecule type" value="Genomic_DNA"/>
</dbReference>
<dbReference type="InterPro" id="IPR010987">
    <property type="entry name" value="Glutathione-S-Trfase_C-like"/>
</dbReference>
<dbReference type="PROSITE" id="PS50404">
    <property type="entry name" value="GST_NTER"/>
    <property type="match status" value="1"/>
</dbReference>
<evidence type="ECO:0000313" key="6">
    <source>
        <dbReference type="Proteomes" id="UP000756346"/>
    </source>
</evidence>
<protein>
    <submittedName>
        <fullName evidence="5">Glutathione S-transferase</fullName>
    </submittedName>
</protein>
<dbReference type="PROSITE" id="PS50405">
    <property type="entry name" value="GST_CTER"/>
    <property type="match status" value="1"/>
</dbReference>
<accession>A0A9P9BEM6</accession>
<evidence type="ECO:0000259" key="4">
    <source>
        <dbReference type="PROSITE" id="PS50405"/>
    </source>
</evidence>
<proteinExistence type="inferred from homology"/>
<dbReference type="SUPFAM" id="SSF47616">
    <property type="entry name" value="GST C-terminal domain-like"/>
    <property type="match status" value="1"/>
</dbReference>
<dbReference type="GeneID" id="70185683"/>
<dbReference type="InterPro" id="IPR036249">
    <property type="entry name" value="Thioredoxin-like_sf"/>
</dbReference>
<sequence length="363" mass="40523">MLSPLKLRLPAAGPARLLKGPSPPLRWSSFTAPRASAFPFHQSNSPRLFHLATPHTSRHASRRPPGSSHPAYSTTRQLQQGQSIPSPSTPQPEEMSEPTGLIAKSGIELLTFGTPNGFKVSILLEELKEAYGKDFTWQSINIMKNTQKEPWFTAISPNGRIPAIVDHDRNDFAVFEGLSILTYLTRHYDPEHRFSFPVDSDDYSVAEQWMAWQHGGLGPMQGQANLFFQFAKEKIPYGAQLYVGESERLYGVLDKRLEGRDFVAGPGKGKYSIADMSMIGWVSIATLSGIDLKQFPNVQAWYERIVARPATARGFAIPSASSFRNETLAKTRAEDPEAKKKADENQKFLDDAKKQYGYKYSSP</sequence>
<feature type="domain" description="GST N-terminal" evidence="3">
    <location>
        <begin position="104"/>
        <end position="192"/>
    </location>
</feature>
<feature type="domain" description="GST C-terminal" evidence="4">
    <location>
        <begin position="199"/>
        <end position="329"/>
    </location>
</feature>
<dbReference type="SFLD" id="SFLDG01151">
    <property type="entry name" value="Main.2:_Nu-like"/>
    <property type="match status" value="1"/>
</dbReference>
<evidence type="ECO:0000256" key="2">
    <source>
        <dbReference type="SAM" id="MobiDB-lite"/>
    </source>
</evidence>
<feature type="region of interest" description="Disordered" evidence="2">
    <location>
        <begin position="53"/>
        <end position="98"/>
    </location>
</feature>
<dbReference type="AlphaFoldDB" id="A0A9P9BEM6"/>
<dbReference type="RefSeq" id="XP_046003686.1">
    <property type="nucleotide sequence ID" value="XM_046156137.1"/>
</dbReference>
<dbReference type="PANTHER" id="PTHR44051">
    <property type="entry name" value="GLUTATHIONE S-TRANSFERASE-RELATED"/>
    <property type="match status" value="1"/>
</dbReference>
<organism evidence="5 6">
    <name type="scientific">Microdochium trichocladiopsis</name>
    <dbReference type="NCBI Taxonomy" id="1682393"/>
    <lineage>
        <taxon>Eukaryota</taxon>
        <taxon>Fungi</taxon>
        <taxon>Dikarya</taxon>
        <taxon>Ascomycota</taxon>
        <taxon>Pezizomycotina</taxon>
        <taxon>Sordariomycetes</taxon>
        <taxon>Xylariomycetidae</taxon>
        <taxon>Xylariales</taxon>
        <taxon>Microdochiaceae</taxon>
        <taxon>Microdochium</taxon>
    </lineage>
</organism>
<dbReference type="OrthoDB" id="422574at2759"/>
<gene>
    <name evidence="5" type="ORF">B0I36DRAFT_343206</name>
</gene>
<feature type="compositionally biased region" description="Basic and acidic residues" evidence="2">
    <location>
        <begin position="327"/>
        <end position="354"/>
    </location>
</feature>
<dbReference type="SFLD" id="SFLDG00358">
    <property type="entry name" value="Main_(cytGST)"/>
    <property type="match status" value="1"/>
</dbReference>